<comment type="similarity">
    <text evidence="1">Belongs to the asaB hydroxylase/desaturase family.</text>
</comment>
<accession>A0A9P7ND69</accession>
<dbReference type="InterPro" id="IPR044053">
    <property type="entry name" value="AsaB-like"/>
</dbReference>
<organism evidence="2 3">
    <name type="scientific">Claviceps pusilla</name>
    <dbReference type="NCBI Taxonomy" id="123648"/>
    <lineage>
        <taxon>Eukaryota</taxon>
        <taxon>Fungi</taxon>
        <taxon>Dikarya</taxon>
        <taxon>Ascomycota</taxon>
        <taxon>Pezizomycotina</taxon>
        <taxon>Sordariomycetes</taxon>
        <taxon>Hypocreomycetidae</taxon>
        <taxon>Hypocreales</taxon>
        <taxon>Clavicipitaceae</taxon>
        <taxon>Claviceps</taxon>
    </lineage>
</organism>
<protein>
    <recommendedName>
        <fullName evidence="4">7alpha-cephem-methoxylase P8 chain</fullName>
    </recommendedName>
</protein>
<evidence type="ECO:0000313" key="3">
    <source>
        <dbReference type="Proteomes" id="UP000748025"/>
    </source>
</evidence>
<dbReference type="NCBIfam" id="NF041278">
    <property type="entry name" value="CmcJ_NvfI_EfuI"/>
    <property type="match status" value="1"/>
</dbReference>
<sequence length="297" mass="33055">MATTLSPPPPPPPPSAPHGDVVIPINFYEDPVDGSTPFNYVAAPPRGVPQRNFRLVPHDTLLTDVRGRESEFSLEHDAFQISVDLPPTPESVFENDDTIRERYYPEVEQLLLKSVPGATRVAIFDHTLRRAGTIGGPDAGNPIARAHIDHTGWAAEKRLRQRVSSDAEAEELLKGRWRIVNVWRPLNKKPLEDVPLCFASASTKTLQMGELREVESRFPDGYLGQTYIVRHNPAQKWYYLSGMTGNDRIVLGIYDSNCTKTKLTVTGGAPHTAFVDPRARPSAETRESIEIRALVFG</sequence>
<evidence type="ECO:0000256" key="1">
    <source>
        <dbReference type="ARBA" id="ARBA00023604"/>
    </source>
</evidence>
<dbReference type="GO" id="GO:0016491">
    <property type="term" value="F:oxidoreductase activity"/>
    <property type="evidence" value="ECO:0007669"/>
    <property type="project" value="InterPro"/>
</dbReference>
<dbReference type="PANTHER" id="PTHR34598">
    <property type="entry name" value="BLL6449 PROTEIN"/>
    <property type="match status" value="1"/>
</dbReference>
<dbReference type="OrthoDB" id="412788at2759"/>
<evidence type="ECO:0000313" key="2">
    <source>
        <dbReference type="EMBL" id="KAG6013924.1"/>
    </source>
</evidence>
<comment type="caution">
    <text evidence="2">The sequence shown here is derived from an EMBL/GenBank/DDBJ whole genome shotgun (WGS) entry which is preliminary data.</text>
</comment>
<dbReference type="EMBL" id="SRPW01000522">
    <property type="protein sequence ID" value="KAG6013924.1"/>
    <property type="molecule type" value="Genomic_DNA"/>
</dbReference>
<dbReference type="AlphaFoldDB" id="A0A9P7ND69"/>
<evidence type="ECO:0008006" key="4">
    <source>
        <dbReference type="Google" id="ProtNLM"/>
    </source>
</evidence>
<gene>
    <name evidence="2" type="ORF">E4U43_007047</name>
</gene>
<reference evidence="2" key="1">
    <citation type="journal article" date="2020" name="bioRxiv">
        <title>Whole genome comparisons of ergot fungi reveals the divergence and evolution of species within the genus Claviceps are the result of varying mechanisms driving genome evolution and host range expansion.</title>
        <authorList>
            <person name="Wyka S.A."/>
            <person name="Mondo S.J."/>
            <person name="Liu M."/>
            <person name="Dettman J."/>
            <person name="Nalam V."/>
            <person name="Broders K.D."/>
        </authorList>
    </citation>
    <scope>NUCLEOTIDE SEQUENCE</scope>
    <source>
        <strain evidence="2">CCC 602</strain>
    </source>
</reference>
<keyword evidence="3" id="KW-1185">Reference proteome</keyword>
<dbReference type="PANTHER" id="PTHR34598:SF1">
    <property type="entry name" value="PUTATIVE (AFU_ORTHOLOGUE AFUA_3G13140)-RELATED"/>
    <property type="match status" value="1"/>
</dbReference>
<dbReference type="Proteomes" id="UP000748025">
    <property type="component" value="Unassembled WGS sequence"/>
</dbReference>
<name>A0A9P7ND69_9HYPO</name>
<proteinExistence type="inferred from homology"/>